<accession>A0A4Z2EWI3</accession>
<comment type="caution">
    <text evidence="2">The sequence shown here is derived from an EMBL/GenBank/DDBJ whole genome shotgun (WGS) entry which is preliminary data.</text>
</comment>
<sequence length="79" mass="8907">MVKLLFYKLMFLRRRGAVERSRLQNQNPSRPGGEAPASRLRHLAASNVSSRVALNAARQKLPWIHNGNARRLPGRHAAI</sequence>
<evidence type="ECO:0000313" key="3">
    <source>
        <dbReference type="Proteomes" id="UP000314294"/>
    </source>
</evidence>
<name>A0A4Z2EWI3_9TELE</name>
<protein>
    <submittedName>
        <fullName evidence="2">Uncharacterized protein</fullName>
    </submittedName>
</protein>
<evidence type="ECO:0000256" key="1">
    <source>
        <dbReference type="SAM" id="MobiDB-lite"/>
    </source>
</evidence>
<proteinExistence type="predicted"/>
<keyword evidence="3" id="KW-1185">Reference proteome</keyword>
<feature type="region of interest" description="Disordered" evidence="1">
    <location>
        <begin position="18"/>
        <end position="38"/>
    </location>
</feature>
<dbReference type="EMBL" id="SRLO01002281">
    <property type="protein sequence ID" value="TNN33306.1"/>
    <property type="molecule type" value="Genomic_DNA"/>
</dbReference>
<evidence type="ECO:0000313" key="2">
    <source>
        <dbReference type="EMBL" id="TNN33306.1"/>
    </source>
</evidence>
<gene>
    <name evidence="2" type="ORF">EYF80_056533</name>
</gene>
<dbReference type="Proteomes" id="UP000314294">
    <property type="component" value="Unassembled WGS sequence"/>
</dbReference>
<organism evidence="2 3">
    <name type="scientific">Liparis tanakae</name>
    <name type="common">Tanaka's snailfish</name>
    <dbReference type="NCBI Taxonomy" id="230148"/>
    <lineage>
        <taxon>Eukaryota</taxon>
        <taxon>Metazoa</taxon>
        <taxon>Chordata</taxon>
        <taxon>Craniata</taxon>
        <taxon>Vertebrata</taxon>
        <taxon>Euteleostomi</taxon>
        <taxon>Actinopterygii</taxon>
        <taxon>Neopterygii</taxon>
        <taxon>Teleostei</taxon>
        <taxon>Neoteleostei</taxon>
        <taxon>Acanthomorphata</taxon>
        <taxon>Eupercaria</taxon>
        <taxon>Perciformes</taxon>
        <taxon>Cottioidei</taxon>
        <taxon>Cottales</taxon>
        <taxon>Liparidae</taxon>
        <taxon>Liparis</taxon>
    </lineage>
</organism>
<reference evidence="2 3" key="1">
    <citation type="submission" date="2019-03" db="EMBL/GenBank/DDBJ databases">
        <title>First draft genome of Liparis tanakae, snailfish: a comprehensive survey of snailfish specific genes.</title>
        <authorList>
            <person name="Kim W."/>
            <person name="Song I."/>
            <person name="Jeong J.-H."/>
            <person name="Kim D."/>
            <person name="Kim S."/>
            <person name="Ryu S."/>
            <person name="Song J.Y."/>
            <person name="Lee S.K."/>
        </authorList>
    </citation>
    <scope>NUCLEOTIDE SEQUENCE [LARGE SCALE GENOMIC DNA]</scope>
    <source>
        <tissue evidence="2">Muscle</tissue>
    </source>
</reference>
<dbReference type="AlphaFoldDB" id="A0A4Z2EWI3"/>